<dbReference type="SUPFAM" id="SSF49313">
    <property type="entry name" value="Cadherin-like"/>
    <property type="match status" value="3"/>
</dbReference>
<gene>
    <name evidence="4" type="ORF">QJ522_11540</name>
</gene>
<evidence type="ECO:0000259" key="3">
    <source>
        <dbReference type="SMART" id="SM00736"/>
    </source>
</evidence>
<dbReference type="EMBL" id="JASCXX010000012">
    <property type="protein sequence ID" value="MDI6449679.1"/>
    <property type="molecule type" value="Genomic_DNA"/>
</dbReference>
<proteinExistence type="predicted"/>
<dbReference type="Pfam" id="PF05345">
    <property type="entry name" value="He_PIG"/>
    <property type="match status" value="2"/>
</dbReference>
<dbReference type="SUPFAM" id="SSF51126">
    <property type="entry name" value="Pectin lyase-like"/>
    <property type="match status" value="1"/>
</dbReference>
<organism evidence="4 5">
    <name type="scientific">Anaerobaca lacustris</name>
    <dbReference type="NCBI Taxonomy" id="3044600"/>
    <lineage>
        <taxon>Bacteria</taxon>
        <taxon>Pseudomonadati</taxon>
        <taxon>Planctomycetota</taxon>
        <taxon>Phycisphaerae</taxon>
        <taxon>Sedimentisphaerales</taxon>
        <taxon>Anaerobacaceae</taxon>
        <taxon>Anaerobaca</taxon>
    </lineage>
</organism>
<name>A0AAW6U1Y8_9BACT</name>
<dbReference type="InterPro" id="IPR006626">
    <property type="entry name" value="PbH1"/>
</dbReference>
<dbReference type="InterPro" id="IPR015919">
    <property type="entry name" value="Cadherin-like_sf"/>
</dbReference>
<feature type="domain" description="Dystroglycan-type cadherin-like" evidence="3">
    <location>
        <begin position="623"/>
        <end position="710"/>
    </location>
</feature>
<feature type="transmembrane region" description="Helical" evidence="1">
    <location>
        <begin position="1454"/>
        <end position="1470"/>
    </location>
</feature>
<dbReference type="InterPro" id="IPR036278">
    <property type="entry name" value="Sialidase_sf"/>
</dbReference>
<evidence type="ECO:0000313" key="4">
    <source>
        <dbReference type="EMBL" id="MDI6449679.1"/>
    </source>
</evidence>
<protein>
    <submittedName>
        <fullName evidence="4">Ig domain-containing protein</fullName>
    </submittedName>
</protein>
<dbReference type="InterPro" id="IPR006644">
    <property type="entry name" value="Cadg"/>
</dbReference>
<feature type="domain" description="Dystroglycan-type cadherin-like" evidence="3">
    <location>
        <begin position="711"/>
        <end position="801"/>
    </location>
</feature>
<feature type="domain" description="PKD/Chitinase" evidence="2">
    <location>
        <begin position="535"/>
        <end position="618"/>
    </location>
</feature>
<evidence type="ECO:0000256" key="1">
    <source>
        <dbReference type="SAM" id="Phobius"/>
    </source>
</evidence>
<keyword evidence="1" id="KW-1133">Transmembrane helix</keyword>
<comment type="caution">
    <text evidence="4">The sequence shown here is derived from an EMBL/GenBank/DDBJ whole genome shotgun (WGS) entry which is preliminary data.</text>
</comment>
<dbReference type="GO" id="GO:0016020">
    <property type="term" value="C:membrane"/>
    <property type="evidence" value="ECO:0007669"/>
    <property type="project" value="InterPro"/>
</dbReference>
<evidence type="ECO:0000313" key="5">
    <source>
        <dbReference type="Proteomes" id="UP001431776"/>
    </source>
</evidence>
<dbReference type="SMART" id="SM00736">
    <property type="entry name" value="CADG"/>
    <property type="match status" value="3"/>
</dbReference>
<dbReference type="RefSeq" id="WP_349245087.1">
    <property type="nucleotide sequence ID" value="NZ_JASCXX010000012.1"/>
</dbReference>
<feature type="domain" description="Dystroglycan-type cadherin-like" evidence="3">
    <location>
        <begin position="534"/>
        <end position="622"/>
    </location>
</feature>
<dbReference type="InterPro" id="IPR022409">
    <property type="entry name" value="PKD/Chitinase_dom"/>
</dbReference>
<feature type="domain" description="PKD/Chitinase" evidence="2">
    <location>
        <begin position="711"/>
        <end position="794"/>
    </location>
</feature>
<dbReference type="CDD" id="cd15482">
    <property type="entry name" value="Sialidase_non-viral"/>
    <property type="match status" value="1"/>
</dbReference>
<dbReference type="Gene3D" id="2.160.20.10">
    <property type="entry name" value="Single-stranded right-handed beta-helix, Pectin lyase-like"/>
    <property type="match status" value="1"/>
</dbReference>
<dbReference type="Gene3D" id="2.60.40.10">
    <property type="entry name" value="Immunoglobulins"/>
    <property type="match status" value="3"/>
</dbReference>
<dbReference type="SMART" id="SM00089">
    <property type="entry name" value="PKD"/>
    <property type="match status" value="3"/>
</dbReference>
<keyword evidence="1" id="KW-0472">Membrane</keyword>
<dbReference type="InterPro" id="IPR013783">
    <property type="entry name" value="Ig-like_fold"/>
</dbReference>
<dbReference type="Gene3D" id="2.120.10.10">
    <property type="match status" value="1"/>
</dbReference>
<keyword evidence="5" id="KW-1185">Reference proteome</keyword>
<dbReference type="SUPFAM" id="SSF50939">
    <property type="entry name" value="Sialidases"/>
    <property type="match status" value="1"/>
</dbReference>
<dbReference type="InterPro" id="IPR012334">
    <property type="entry name" value="Pectin_lyas_fold"/>
</dbReference>
<accession>A0AAW6U1Y8</accession>
<dbReference type="InterPro" id="IPR011050">
    <property type="entry name" value="Pectin_lyase_fold/virulence"/>
</dbReference>
<evidence type="ECO:0000259" key="2">
    <source>
        <dbReference type="SMART" id="SM00089"/>
    </source>
</evidence>
<dbReference type="GO" id="GO:0005509">
    <property type="term" value="F:calcium ion binding"/>
    <property type="evidence" value="ECO:0007669"/>
    <property type="project" value="InterPro"/>
</dbReference>
<dbReference type="SMART" id="SM00710">
    <property type="entry name" value="PbH1"/>
    <property type="match status" value="4"/>
</dbReference>
<sequence>MFYRTGFASVDRTIIRGESARIHRGRKEAIAPYPTVLLALLLVSIGLSASGVAQGRTYYVDPTGGNDDRDGSTGSPWRTVQHAAANAAAGSTVYLRNGSYGTVSLAGIASARTNWEQAIVFTADAGHTPVFTGLRVADMDRCYMQFDGVSIQCQSGGSGTYGVGVTDASHVKMTNLTVTGQWDDQDNSKITNIGISVTGTNADVSDVLIENCTITQVSMAAQAGGRIRSGLVIRRNTATKINSSLLRFVTDLKNDNILVEYNNIAEYRGIGNPHGSGLSIRNSNMTIRGNVIRGYGGSGGIRFYQNAANTGGVPPGGYSNILCEGNLIYGSNVSTGIFANHIGHNFVFRNNTFVSKWRDTPASSGRWRYAGTVTFGLDPEGTGQNIRIHNNILLGIVGIGESLVDAGVQEDHNLMWNLTIGKLNFQSQPLGANSILICTSYNARAPFGDTHFETPGTFFVGSGSFAQAFDTNVTTPSLDSAFRLAPGAIAINAGTSLNASPYCLEGFPRMDADNADPDLGAYEYRAGTATNRPPVLRTLGNYTATIGEQLRFTVTADDADGDPLTYSATGLPSGATFTGQTFTWTPSQNQVGTHQVTFRVTDGRLSDAQTVTITVEGSNRKPTLAAIGNKSVDENATLTFSISASDPDGDPITYSATGLPSGASFSSRTFRWTPAHGQAGNYQVTFIASDGQNQDSQTITITVIKVNRAPVLSEIGDRSVDQDHALTFNVTASDPDGDPIAYSASGLPAGATLAGGTFSWTPSASQVGPHHITFVASDGDLQDSRTATIFVASTGPDSTAPTVARHTPQPEAIQVSLNNLVTLHVTDTGRGVAPESVVIRVDGAVVYQGDTPVYESATGRCSRSGASNDYRFMYQANEPFRFDHAVEVKVNAADRAGNVMGTHSYSFTTEMRAFGNNRGVSVGSGVSGPNGRPDTVSDPAGTIWAVWCSGSEGNRDIYISRMPAGADTFEAPVAITAAPGDRCHPKIARDNDGILYVVWQDRQRGNWDLFAAASSDNGTTWSRPVQVTDSDGNETHPAIAADTRSPSRVYIAWQDDRDGNADIWAISSANMFVDTLTSRLTTDVADQITPTVDVDASNIAFVVWTDMRRGRADLYGSSSGTTGWANIPIVTTNSQQTAPVIAIDREASILHLLWVDDAPGNTDVYYAALPGLPDSPISGVSVIDDTSGADQLAPAIVCAGGARVFACWQDGRHAQRRPTDTDLFVAELGPDSVGTNIFVGDDRTNSGQGEPAIGIDGYGNPYLVWADARGSNTEIYFAATTFIDPNPLDAKQVVASIGATVGTDPTAIQEPDDVSIVVPARACRTDTWISISRILNPPVAPADCLGSYDFGPSGVDFDIPVTVTIPYRFSGAGGVKPYWYDSLTGALTQCGITDIENLVIAPNLNALRFKTTHFTPFYVVADTSPLVPGSDGGGGGSGGGCSISGRGDGSPKELLAPYVIVAIAVVVLRRRDRRRRHSIETIQG</sequence>
<feature type="domain" description="PKD/Chitinase" evidence="2">
    <location>
        <begin position="623"/>
        <end position="706"/>
    </location>
</feature>
<dbReference type="Pfam" id="PF17963">
    <property type="entry name" value="Big_9"/>
    <property type="match status" value="1"/>
</dbReference>
<dbReference type="Proteomes" id="UP001431776">
    <property type="component" value="Unassembled WGS sequence"/>
</dbReference>
<feature type="transmembrane region" description="Helical" evidence="1">
    <location>
        <begin position="30"/>
        <end position="53"/>
    </location>
</feature>
<keyword evidence="1" id="KW-0812">Transmembrane</keyword>
<reference evidence="4" key="1">
    <citation type="submission" date="2023-05" db="EMBL/GenBank/DDBJ databases">
        <title>Anaerotaeda fermentans gen. nov., sp. nov., a novel anaerobic planctomycete of the new family within the order Sedimentisphaerales isolated from Taman Peninsula, Russia.</title>
        <authorList>
            <person name="Khomyakova M.A."/>
            <person name="Merkel A.Y."/>
            <person name="Slobodkin A.I."/>
        </authorList>
    </citation>
    <scope>NUCLEOTIDE SEQUENCE</scope>
    <source>
        <strain evidence="4">M17dextr</strain>
    </source>
</reference>